<dbReference type="RefSeq" id="WP_282336610.1">
    <property type="nucleotide sequence ID" value="NZ_JASBRG010000007.1"/>
</dbReference>
<keyword evidence="1" id="KW-0812">Transmembrane</keyword>
<keyword evidence="1" id="KW-1133">Transmembrane helix</keyword>
<accession>A0ABT6RIU2</accession>
<evidence type="ECO:0000313" key="3">
    <source>
        <dbReference type="Proteomes" id="UP001226434"/>
    </source>
</evidence>
<evidence type="ECO:0000256" key="1">
    <source>
        <dbReference type="SAM" id="Phobius"/>
    </source>
</evidence>
<keyword evidence="1" id="KW-0472">Membrane</keyword>
<dbReference type="Proteomes" id="UP001226434">
    <property type="component" value="Unassembled WGS sequence"/>
</dbReference>
<dbReference type="EMBL" id="JASBRG010000007">
    <property type="protein sequence ID" value="MDI3322489.1"/>
    <property type="molecule type" value="Genomic_DNA"/>
</dbReference>
<comment type="caution">
    <text evidence="2">The sequence shown here is derived from an EMBL/GenBank/DDBJ whole genome shotgun (WGS) entry which is preliminary data.</text>
</comment>
<evidence type="ECO:0000313" key="2">
    <source>
        <dbReference type="EMBL" id="MDI3322489.1"/>
    </source>
</evidence>
<name>A0ABT6RIU2_9BACT</name>
<protein>
    <submittedName>
        <fullName evidence="2">Uncharacterized protein</fullName>
    </submittedName>
</protein>
<keyword evidence="3" id="KW-1185">Reference proteome</keyword>
<feature type="transmembrane region" description="Helical" evidence="1">
    <location>
        <begin position="56"/>
        <end position="74"/>
    </location>
</feature>
<feature type="transmembrane region" description="Helical" evidence="1">
    <location>
        <begin position="28"/>
        <end position="50"/>
    </location>
</feature>
<gene>
    <name evidence="2" type="ORF">QJ048_22060</name>
</gene>
<reference evidence="2 3" key="1">
    <citation type="submission" date="2023-05" db="EMBL/GenBank/DDBJ databases">
        <title>Genome sequence of Pinibacter sp. MAH-24.</title>
        <authorList>
            <person name="Huq M.A."/>
        </authorList>
    </citation>
    <scope>NUCLEOTIDE SEQUENCE [LARGE SCALE GENOMIC DNA]</scope>
    <source>
        <strain evidence="2 3">MAH-24</strain>
    </source>
</reference>
<sequence length="101" mass="11221">MLEIILIIYYSKKIGVLALDKGESKGKWVTIMIISWFLAEILGAVVGLIVLGQQNIYLALLIGYGFAFASYYLIRNSLSKKPDIAGYDQMIDEIGSGDQEQ</sequence>
<organism evidence="2 3">
    <name type="scientific">Pinibacter soli</name>
    <dbReference type="NCBI Taxonomy" id="3044211"/>
    <lineage>
        <taxon>Bacteria</taxon>
        <taxon>Pseudomonadati</taxon>
        <taxon>Bacteroidota</taxon>
        <taxon>Chitinophagia</taxon>
        <taxon>Chitinophagales</taxon>
        <taxon>Chitinophagaceae</taxon>
        <taxon>Pinibacter</taxon>
    </lineage>
</organism>
<proteinExistence type="predicted"/>